<gene>
    <name evidence="2" type="ORF">ERS007739_03971</name>
</gene>
<evidence type="ECO:0000313" key="2">
    <source>
        <dbReference type="EMBL" id="COZ63205.1"/>
    </source>
</evidence>
<name>A0A916LES3_MYCTX</name>
<feature type="region of interest" description="Disordered" evidence="1">
    <location>
        <begin position="1"/>
        <end position="20"/>
    </location>
</feature>
<evidence type="ECO:0000313" key="3">
    <source>
        <dbReference type="Proteomes" id="UP000039021"/>
    </source>
</evidence>
<proteinExistence type="predicted"/>
<evidence type="ECO:0000256" key="1">
    <source>
        <dbReference type="SAM" id="MobiDB-lite"/>
    </source>
</evidence>
<dbReference type="Proteomes" id="UP000039021">
    <property type="component" value="Unassembled WGS sequence"/>
</dbReference>
<accession>A0A916LES3</accession>
<reference evidence="3" key="1">
    <citation type="submission" date="2015-03" db="EMBL/GenBank/DDBJ databases">
        <authorList>
            <consortium name="Pathogen Informatics"/>
        </authorList>
    </citation>
    <scope>NUCLEOTIDE SEQUENCE [LARGE SCALE GENOMIC DNA]</scope>
    <source>
        <strain evidence="3">N09902308</strain>
    </source>
</reference>
<organism evidence="2 3">
    <name type="scientific">Mycobacterium tuberculosis</name>
    <dbReference type="NCBI Taxonomy" id="1773"/>
    <lineage>
        <taxon>Bacteria</taxon>
        <taxon>Bacillati</taxon>
        <taxon>Actinomycetota</taxon>
        <taxon>Actinomycetes</taxon>
        <taxon>Mycobacteriales</taxon>
        <taxon>Mycobacteriaceae</taxon>
        <taxon>Mycobacterium</taxon>
        <taxon>Mycobacterium tuberculosis complex</taxon>
    </lineage>
</organism>
<protein>
    <submittedName>
        <fullName evidence="2">Uncharacterized protein</fullName>
    </submittedName>
</protein>
<dbReference type="EMBL" id="CSBK01002242">
    <property type="protein sequence ID" value="COZ63205.1"/>
    <property type="molecule type" value="Genomic_DNA"/>
</dbReference>
<comment type="caution">
    <text evidence="2">The sequence shown here is derived from an EMBL/GenBank/DDBJ whole genome shotgun (WGS) entry which is preliminary data.</text>
</comment>
<feature type="compositionally biased region" description="Gly residues" evidence="1">
    <location>
        <begin position="1"/>
        <end position="10"/>
    </location>
</feature>
<sequence>MHGQNTGNGNGIDDFATQHPASRFGNGIPPHRHVGFFVMGFGPAHLAQSGGQIDPHRFVAEARRGVQIDQHLPGAGLQPDLLPQLPGGREMRWLPSDVEQPRGQFPKPPTIGVAVLINHRDVAVVVHRHNGYGTEVLDDLTRHNTPTRHPHLVPT</sequence>
<dbReference type="AlphaFoldDB" id="A0A916LES3"/>